<evidence type="ECO:0000313" key="2">
    <source>
        <dbReference type="Proteomes" id="UP000242470"/>
    </source>
</evidence>
<organism evidence="1 2">
    <name type="scientific">Staphylococcus auricularis</name>
    <dbReference type="NCBI Taxonomy" id="29379"/>
    <lineage>
        <taxon>Bacteria</taxon>
        <taxon>Bacillati</taxon>
        <taxon>Bacillota</taxon>
        <taxon>Bacilli</taxon>
        <taxon>Bacillales</taxon>
        <taxon>Staphylococcaceae</taxon>
        <taxon>Staphylococcus</taxon>
    </lineage>
</organism>
<proteinExistence type="predicted"/>
<dbReference type="RefSeq" id="WP_059106966.1">
    <property type="nucleotide sequence ID" value="NZ_AP024589.1"/>
</dbReference>
<sequence length="157" mass="17457">MNKTTKRIIVTGLFGGFLGGAVKMGWESLVPPRTPERNEEPPPLTMLKKFGVPEDIQNLTVTYNNNEIPVTTMGVHYGFSIANAFAYALLAEKSSAVTKLRGSLFGIAIHVIFHEFVLPKLKLTPPVEQMPPEERLSELLGHVLWMNAIDYVHDANK</sequence>
<reference evidence="1 2" key="1">
    <citation type="submission" date="2017-08" db="EMBL/GenBank/DDBJ databases">
        <title>Draft genome sequences of 64 type strains of genus Staph aureus.</title>
        <authorList>
            <person name="Cole K."/>
            <person name="Golubchik T."/>
            <person name="Russell J."/>
            <person name="Foster D."/>
            <person name="Llewelyn M."/>
            <person name="Wilson D."/>
            <person name="Crook D."/>
            <person name="Paul J."/>
        </authorList>
    </citation>
    <scope>NUCLEOTIDE SEQUENCE [LARGE SCALE GENOMIC DNA]</scope>
    <source>
        <strain evidence="1 2">NCTC 12101</strain>
    </source>
</reference>
<protein>
    <submittedName>
        <fullName evidence="1">DUF1440 domain-containing protein</fullName>
    </submittedName>
</protein>
<name>A0AAP8PPL0_9STAP</name>
<dbReference type="InterPro" id="IPR009898">
    <property type="entry name" value="DUF1440"/>
</dbReference>
<dbReference type="AlphaFoldDB" id="A0AAP8PPL0"/>
<dbReference type="Proteomes" id="UP000242470">
    <property type="component" value="Unassembled WGS sequence"/>
</dbReference>
<gene>
    <name evidence="1" type="ORF">CD158_03945</name>
</gene>
<comment type="caution">
    <text evidence="1">The sequence shown here is derived from an EMBL/GenBank/DDBJ whole genome shotgun (WGS) entry which is preliminary data.</text>
</comment>
<evidence type="ECO:0000313" key="1">
    <source>
        <dbReference type="EMBL" id="PNZ68154.1"/>
    </source>
</evidence>
<accession>A0AAP8PPL0</accession>
<dbReference type="Pfam" id="PF07274">
    <property type="entry name" value="DUF1440"/>
    <property type="match status" value="1"/>
</dbReference>
<dbReference type="GeneID" id="64981024"/>
<dbReference type="EMBL" id="PPQW01000020">
    <property type="protein sequence ID" value="PNZ68154.1"/>
    <property type="molecule type" value="Genomic_DNA"/>
</dbReference>